<dbReference type="Proteomes" id="UP000035159">
    <property type="component" value="Chromosome"/>
</dbReference>
<sequence length="106" mass="13004">MAEQKIFEHYSRRNYIETYFKEVKQNFGLKAQVFSTRSINRHVELVQLAFTVLMLARFYRSVKDRIVLRDFLRFNYFFWIAMRMFDVGYLVRPHPLEFFVNSKCIS</sequence>
<protein>
    <recommendedName>
        <fullName evidence="3">Transposase IS4-like domain-containing protein</fullName>
    </recommendedName>
</protein>
<accession>A0A0G2ZEM0</accession>
<gene>
    <name evidence="1" type="ORF">IX53_09310</name>
</gene>
<dbReference type="InterPro" id="IPR012337">
    <property type="entry name" value="RNaseH-like_sf"/>
</dbReference>
<organism evidence="1 2">
    <name type="scientific">Kosmotoga pacifica</name>
    <dbReference type="NCBI Taxonomy" id="1330330"/>
    <lineage>
        <taxon>Bacteria</taxon>
        <taxon>Thermotogati</taxon>
        <taxon>Thermotogota</taxon>
        <taxon>Thermotogae</taxon>
        <taxon>Kosmotogales</taxon>
        <taxon>Kosmotogaceae</taxon>
        <taxon>Kosmotoga</taxon>
    </lineage>
</organism>
<reference evidence="1 2" key="1">
    <citation type="submission" date="2015-04" db="EMBL/GenBank/DDBJ databases">
        <title>Complete Genome Sequence of Kosmotoga pacifica SLHLJ1.</title>
        <authorList>
            <person name="Jiang L.J."/>
            <person name="Shao Z.Z."/>
            <person name="Jebbar M."/>
        </authorList>
    </citation>
    <scope>NUCLEOTIDE SEQUENCE [LARGE SCALE GENOMIC DNA]</scope>
    <source>
        <strain evidence="1 2">SLHLJ1</strain>
    </source>
</reference>
<evidence type="ECO:0008006" key="3">
    <source>
        <dbReference type="Google" id="ProtNLM"/>
    </source>
</evidence>
<dbReference type="KEGG" id="kpf:IX53_09310"/>
<dbReference type="EMBL" id="CP011232">
    <property type="protein sequence ID" value="AKI97989.1"/>
    <property type="molecule type" value="Genomic_DNA"/>
</dbReference>
<dbReference type="PATRIC" id="fig|1330330.3.peg.1891"/>
<dbReference type="RefSeq" id="WP_047755124.1">
    <property type="nucleotide sequence ID" value="NZ_CP011232.1"/>
</dbReference>
<name>A0A0G2ZEM0_9BACT</name>
<evidence type="ECO:0000313" key="2">
    <source>
        <dbReference type="Proteomes" id="UP000035159"/>
    </source>
</evidence>
<keyword evidence="2" id="KW-1185">Reference proteome</keyword>
<dbReference type="AlphaFoldDB" id="A0A0G2ZEM0"/>
<proteinExistence type="predicted"/>
<evidence type="ECO:0000313" key="1">
    <source>
        <dbReference type="EMBL" id="AKI97989.1"/>
    </source>
</evidence>
<dbReference type="STRING" id="1330330.IX53_09310"/>
<dbReference type="SUPFAM" id="SSF53098">
    <property type="entry name" value="Ribonuclease H-like"/>
    <property type="match status" value="1"/>
</dbReference>